<dbReference type="PANTHER" id="PTHR21066:SF3">
    <property type="entry name" value="IP02236P"/>
    <property type="match status" value="1"/>
</dbReference>
<keyword evidence="3" id="KW-0813">Transport</keyword>
<organism evidence="8 9">
    <name type="scientific">Anopheles stephensi</name>
    <name type="common">Indo-Pakistan malaria mosquito</name>
    <dbReference type="NCBI Taxonomy" id="30069"/>
    <lineage>
        <taxon>Eukaryota</taxon>
        <taxon>Metazoa</taxon>
        <taxon>Ecdysozoa</taxon>
        <taxon>Arthropoda</taxon>
        <taxon>Hexapoda</taxon>
        <taxon>Insecta</taxon>
        <taxon>Pterygota</taxon>
        <taxon>Neoptera</taxon>
        <taxon>Endopterygota</taxon>
        <taxon>Diptera</taxon>
        <taxon>Nematocera</taxon>
        <taxon>Culicoidea</taxon>
        <taxon>Culicidae</taxon>
        <taxon>Anophelinae</taxon>
        <taxon>Anopheles</taxon>
    </lineage>
</organism>
<keyword evidence="7" id="KW-0732">Signal</keyword>
<evidence type="ECO:0000313" key="9">
    <source>
        <dbReference type="Proteomes" id="UP000076408"/>
    </source>
</evidence>
<protein>
    <submittedName>
        <fullName evidence="8">Uncharacterized protein</fullName>
    </submittedName>
</protein>
<feature type="compositionally biased region" description="Polar residues" evidence="6">
    <location>
        <begin position="246"/>
        <end position="259"/>
    </location>
</feature>
<evidence type="ECO:0000256" key="5">
    <source>
        <dbReference type="ARBA" id="ARBA00023157"/>
    </source>
</evidence>
<dbReference type="OMA" id="QCEIAED"/>
<evidence type="ECO:0000313" key="8">
    <source>
        <dbReference type="EnsemblMetazoa" id="ASTEI02908-PA"/>
    </source>
</evidence>
<reference evidence="9" key="1">
    <citation type="journal article" date="2014" name="Genome Biol.">
        <title>Genome analysis of a major urban malaria vector mosquito, Anopheles stephensi.</title>
        <authorList>
            <person name="Jiang X."/>
            <person name="Peery A."/>
            <person name="Hall A.B."/>
            <person name="Sharma A."/>
            <person name="Chen X.G."/>
            <person name="Waterhouse R.M."/>
            <person name="Komissarov A."/>
            <person name="Riehle M.M."/>
            <person name="Shouche Y."/>
            <person name="Sharakhova M.V."/>
            <person name="Lawson D."/>
            <person name="Pakpour N."/>
            <person name="Arensburger P."/>
            <person name="Davidson V.L."/>
            <person name="Eiglmeier K."/>
            <person name="Emrich S."/>
            <person name="George P."/>
            <person name="Kennedy R.C."/>
            <person name="Mane S.P."/>
            <person name="Maslen G."/>
            <person name="Oringanje C."/>
            <person name="Qi Y."/>
            <person name="Settlage R."/>
            <person name="Tojo M."/>
            <person name="Tubio J.M."/>
            <person name="Unger M.F."/>
            <person name="Wang B."/>
            <person name="Vernick K.D."/>
            <person name="Ribeiro J.M."/>
            <person name="James A.A."/>
            <person name="Michel K."/>
            <person name="Riehle M.A."/>
            <person name="Luckhart S."/>
            <person name="Sharakhov I.V."/>
            <person name="Tu Z."/>
        </authorList>
    </citation>
    <scope>NUCLEOTIDE SEQUENCE [LARGE SCALE GENOMIC DNA]</scope>
    <source>
        <strain evidence="9">Indian</strain>
    </source>
</reference>
<evidence type="ECO:0000256" key="2">
    <source>
        <dbReference type="ARBA" id="ARBA00008098"/>
    </source>
</evidence>
<sequence length="259" mass="30181">MWTSWVRTCWVVVLLVFVASIAANSEELLRGKENCLRHDDFPSPNECCSKPQWINRYAVRRCRYIHAEVDGSRYERGSCEARCGLFKINITMTDRIHRVRIFRPRLQTRGIDQGWISVVLKALSYCKPKITHLQGRRVLVDEEMEQCEIAEDIFGDCVQAQMFMVATWIESRSCDMMRELLASGCPYKTLGDVVVLNDEGYVRDDRVIDDEYDRPYRRTERPRYGYDDDGYEQTGSSYPRRDEGTRGTSYGSTDQSYVV</sequence>
<proteinExistence type="inferred from homology"/>
<dbReference type="Gene3D" id="1.10.238.270">
    <property type="match status" value="1"/>
</dbReference>
<evidence type="ECO:0000256" key="7">
    <source>
        <dbReference type="SAM" id="SignalP"/>
    </source>
</evidence>
<dbReference type="InterPro" id="IPR052295">
    <property type="entry name" value="Odorant-binding_protein"/>
</dbReference>
<accession>A0A182Y372</accession>
<feature type="chain" id="PRO_5043747137" evidence="7">
    <location>
        <begin position="24"/>
        <end position="259"/>
    </location>
</feature>
<dbReference type="EnsemblMetazoa" id="ASTEI02908-RA">
    <property type="protein sequence ID" value="ASTEI02908-PA"/>
    <property type="gene ID" value="ASTEI02908"/>
</dbReference>
<reference evidence="8" key="2">
    <citation type="submission" date="2020-05" db="UniProtKB">
        <authorList>
            <consortium name="EnsemblMetazoa"/>
        </authorList>
    </citation>
    <scope>IDENTIFICATION</scope>
    <source>
        <strain evidence="8">Indian</strain>
    </source>
</reference>
<dbReference type="Proteomes" id="UP000076408">
    <property type="component" value="Unassembled WGS sequence"/>
</dbReference>
<evidence type="ECO:0000256" key="3">
    <source>
        <dbReference type="ARBA" id="ARBA00022448"/>
    </source>
</evidence>
<evidence type="ECO:0000256" key="1">
    <source>
        <dbReference type="ARBA" id="ARBA00004613"/>
    </source>
</evidence>
<evidence type="ECO:0000256" key="4">
    <source>
        <dbReference type="ARBA" id="ARBA00022525"/>
    </source>
</evidence>
<dbReference type="GO" id="GO:0005576">
    <property type="term" value="C:extracellular region"/>
    <property type="evidence" value="ECO:0007669"/>
    <property type="project" value="UniProtKB-SubCell"/>
</dbReference>
<comment type="similarity">
    <text evidence="2">Belongs to the PBP/GOBP family.</text>
</comment>
<dbReference type="VEuPathDB" id="VectorBase:ASTE002718"/>
<dbReference type="VEuPathDB" id="VectorBase:ASTEI20_043657"/>
<comment type="subcellular location">
    <subcellularLocation>
        <location evidence="1">Secreted</location>
    </subcellularLocation>
</comment>
<keyword evidence="5" id="KW-1015">Disulfide bond</keyword>
<name>A0A182Y372_ANOST</name>
<feature type="region of interest" description="Disordered" evidence="6">
    <location>
        <begin position="218"/>
        <end position="259"/>
    </location>
</feature>
<keyword evidence="4" id="KW-0964">Secreted</keyword>
<evidence type="ECO:0000256" key="6">
    <source>
        <dbReference type="SAM" id="MobiDB-lite"/>
    </source>
</evidence>
<keyword evidence="9" id="KW-1185">Reference proteome</keyword>
<dbReference type="PANTHER" id="PTHR21066">
    <property type="entry name" value="ODORANT-BINDING PROTEIN 59A-RELATED"/>
    <property type="match status" value="1"/>
</dbReference>
<feature type="signal peptide" evidence="7">
    <location>
        <begin position="1"/>
        <end position="23"/>
    </location>
</feature>
<dbReference type="VEuPathDB" id="VectorBase:ASTEI02908"/>
<dbReference type="SMR" id="A0A182Y372"/>
<dbReference type="AlphaFoldDB" id="A0A182Y372"/>